<evidence type="ECO:0008006" key="4">
    <source>
        <dbReference type="Google" id="ProtNLM"/>
    </source>
</evidence>
<dbReference type="AlphaFoldDB" id="A0A8J2K811"/>
<organism evidence="2 3">
    <name type="scientific">Allacma fusca</name>
    <dbReference type="NCBI Taxonomy" id="39272"/>
    <lineage>
        <taxon>Eukaryota</taxon>
        <taxon>Metazoa</taxon>
        <taxon>Ecdysozoa</taxon>
        <taxon>Arthropoda</taxon>
        <taxon>Hexapoda</taxon>
        <taxon>Collembola</taxon>
        <taxon>Symphypleona</taxon>
        <taxon>Sminthuridae</taxon>
        <taxon>Allacma</taxon>
    </lineage>
</organism>
<dbReference type="EMBL" id="CAJVCH010188504">
    <property type="protein sequence ID" value="CAG7730066.1"/>
    <property type="molecule type" value="Genomic_DNA"/>
</dbReference>
<name>A0A8J2K811_9HEXA</name>
<dbReference type="PANTHER" id="PTHR47331">
    <property type="entry name" value="PHD-TYPE DOMAIN-CONTAINING PROTEIN"/>
    <property type="match status" value="1"/>
</dbReference>
<sequence>MDADLLQASNAAPPPKTESLKLDSRPPPSQQDPGYCQAMAMKQLADAMGHTKDMMEYQVVENFRLKNKQGQPGAKSEMDSDEATRLLMTRQARDLPIYTGEPEDWSQFIATYERTTRTCKFSAEENLSRLQKCLRGPAREIVCTLMVTPENVPKIIETLQKEFGKPKLIIARLIEKAKSAPTVKEEMPKSWITFGGAVRNLVANMSAFKESPHLSNPLLMDELVDKLPIQAKIDWRKLVVKMERDHTGRF</sequence>
<proteinExistence type="predicted"/>
<dbReference type="InterPro" id="IPR005312">
    <property type="entry name" value="DUF1759"/>
</dbReference>
<evidence type="ECO:0000256" key="1">
    <source>
        <dbReference type="SAM" id="MobiDB-lite"/>
    </source>
</evidence>
<reference evidence="2" key="1">
    <citation type="submission" date="2021-06" db="EMBL/GenBank/DDBJ databases">
        <authorList>
            <person name="Hodson N. C."/>
            <person name="Mongue J. A."/>
            <person name="Jaron S. K."/>
        </authorList>
    </citation>
    <scope>NUCLEOTIDE SEQUENCE</scope>
</reference>
<keyword evidence="3" id="KW-1185">Reference proteome</keyword>
<gene>
    <name evidence="2" type="ORF">AFUS01_LOCUS18739</name>
</gene>
<comment type="caution">
    <text evidence="2">The sequence shown here is derived from an EMBL/GenBank/DDBJ whole genome shotgun (WGS) entry which is preliminary data.</text>
</comment>
<feature type="region of interest" description="Disordered" evidence="1">
    <location>
        <begin position="1"/>
        <end position="34"/>
    </location>
</feature>
<dbReference type="OrthoDB" id="7765073at2759"/>
<protein>
    <recommendedName>
        <fullName evidence="4">Gag protein</fullName>
    </recommendedName>
</protein>
<evidence type="ECO:0000313" key="3">
    <source>
        <dbReference type="Proteomes" id="UP000708208"/>
    </source>
</evidence>
<accession>A0A8J2K811</accession>
<dbReference type="Proteomes" id="UP000708208">
    <property type="component" value="Unassembled WGS sequence"/>
</dbReference>
<evidence type="ECO:0000313" key="2">
    <source>
        <dbReference type="EMBL" id="CAG7730066.1"/>
    </source>
</evidence>
<dbReference type="Pfam" id="PF03564">
    <property type="entry name" value="DUF1759"/>
    <property type="match status" value="1"/>
</dbReference>